<dbReference type="GO" id="GO:0004888">
    <property type="term" value="F:transmembrane signaling receptor activity"/>
    <property type="evidence" value="ECO:0007669"/>
    <property type="project" value="InterPro"/>
</dbReference>
<dbReference type="GO" id="GO:0016020">
    <property type="term" value="C:membrane"/>
    <property type="evidence" value="ECO:0007669"/>
    <property type="project" value="InterPro"/>
</dbReference>
<dbReference type="Proteomes" id="UP000316213">
    <property type="component" value="Unassembled WGS sequence"/>
</dbReference>
<dbReference type="Pfam" id="PF00015">
    <property type="entry name" value="MCPsignal"/>
    <property type="match status" value="1"/>
</dbReference>
<dbReference type="AlphaFoldDB" id="A0A5C6AVU0"/>
<proteinExistence type="predicted"/>
<evidence type="ECO:0000313" key="4">
    <source>
        <dbReference type="Proteomes" id="UP000316213"/>
    </source>
</evidence>
<comment type="caution">
    <text evidence="3">The sequence shown here is derived from an EMBL/GenBank/DDBJ whole genome shotgun (WGS) entry which is preliminary data.</text>
</comment>
<organism evidence="3 4">
    <name type="scientific">Neorhodopirellula pilleata</name>
    <dbReference type="NCBI Taxonomy" id="2714738"/>
    <lineage>
        <taxon>Bacteria</taxon>
        <taxon>Pseudomonadati</taxon>
        <taxon>Planctomycetota</taxon>
        <taxon>Planctomycetia</taxon>
        <taxon>Pirellulales</taxon>
        <taxon>Pirellulaceae</taxon>
        <taxon>Neorhodopirellula</taxon>
    </lineage>
</organism>
<reference evidence="3 4" key="1">
    <citation type="submission" date="2019-02" db="EMBL/GenBank/DDBJ databases">
        <title>Deep-cultivation of Planctomycetes and their phenomic and genomic characterization uncovers novel biology.</title>
        <authorList>
            <person name="Wiegand S."/>
            <person name="Jogler M."/>
            <person name="Boedeker C."/>
            <person name="Pinto D."/>
            <person name="Vollmers J."/>
            <person name="Rivas-Marin E."/>
            <person name="Kohn T."/>
            <person name="Peeters S.H."/>
            <person name="Heuer A."/>
            <person name="Rast P."/>
            <person name="Oberbeckmann S."/>
            <person name="Bunk B."/>
            <person name="Jeske O."/>
            <person name="Meyerdierks A."/>
            <person name="Storesund J.E."/>
            <person name="Kallscheuer N."/>
            <person name="Luecker S."/>
            <person name="Lage O.M."/>
            <person name="Pohl T."/>
            <person name="Merkel B.J."/>
            <person name="Hornburger P."/>
            <person name="Mueller R.-W."/>
            <person name="Bruemmer F."/>
            <person name="Labrenz M."/>
            <person name="Spormann A.M."/>
            <person name="Op Den Camp H."/>
            <person name="Overmann J."/>
            <person name="Amann R."/>
            <person name="Jetten M.S.M."/>
            <person name="Mascher T."/>
            <person name="Medema M.H."/>
            <person name="Devos D.P."/>
            <person name="Kaster A.-K."/>
            <person name="Ovreas L."/>
            <person name="Rohde M."/>
            <person name="Galperin M.Y."/>
            <person name="Jogler C."/>
        </authorList>
    </citation>
    <scope>NUCLEOTIDE SEQUENCE [LARGE SCALE GENOMIC DNA]</scope>
    <source>
        <strain evidence="3 4">Pla100</strain>
    </source>
</reference>
<name>A0A5C6AVU0_9BACT</name>
<dbReference type="Gene3D" id="1.10.287.950">
    <property type="entry name" value="Methyl-accepting chemotaxis protein"/>
    <property type="match status" value="1"/>
</dbReference>
<accession>A0A5C6AVU0</accession>
<dbReference type="EMBL" id="SJPM01000001">
    <property type="protein sequence ID" value="TWU04073.1"/>
    <property type="molecule type" value="Genomic_DNA"/>
</dbReference>
<dbReference type="PROSITE" id="PS50111">
    <property type="entry name" value="CHEMOTAXIS_TRANSDUC_2"/>
    <property type="match status" value="1"/>
</dbReference>
<dbReference type="GO" id="GO:0006935">
    <property type="term" value="P:chemotaxis"/>
    <property type="evidence" value="ECO:0007669"/>
    <property type="project" value="InterPro"/>
</dbReference>
<keyword evidence="1" id="KW-0807">Transducer</keyword>
<evidence type="ECO:0000256" key="1">
    <source>
        <dbReference type="PROSITE-ProRule" id="PRU00284"/>
    </source>
</evidence>
<dbReference type="PRINTS" id="PR00260">
    <property type="entry name" value="CHEMTRNSDUCR"/>
</dbReference>
<evidence type="ECO:0000313" key="3">
    <source>
        <dbReference type="EMBL" id="TWU04073.1"/>
    </source>
</evidence>
<dbReference type="GO" id="GO:0007165">
    <property type="term" value="P:signal transduction"/>
    <property type="evidence" value="ECO:0007669"/>
    <property type="project" value="UniProtKB-KW"/>
</dbReference>
<dbReference type="RefSeq" id="WP_146576460.1">
    <property type="nucleotide sequence ID" value="NZ_SJPM01000001.1"/>
</dbReference>
<gene>
    <name evidence="3" type="primary">mcp4</name>
    <name evidence="3" type="ORF">Pla100_10090</name>
</gene>
<dbReference type="InterPro" id="IPR004089">
    <property type="entry name" value="MCPsignal_dom"/>
</dbReference>
<evidence type="ECO:0000259" key="2">
    <source>
        <dbReference type="PROSITE" id="PS50111"/>
    </source>
</evidence>
<sequence length="363" mass="39960">MATNIIAHMKSSPSTQLSNWRLLGTIPRRLTLMARIMFSSAGTLNRIDAFVDSRRPFSTTDPTDPTVMGKRISERVTNSLTKARQTTEQAVVSVGNHISSLFDLANENNVAATGSLCRVIGGGASINCSIDTDDSIAELLENQRRSIDLFVQKTQQFCMHHERMAADSLASFEEMKKSIAKIEKIAKNSHVLAINAQIESARLGDKGQAMSVVGSQMGTFSDEIQTVNENIKQSVCVVDKAMQQFREGASDMKNELDSFSSQVMNEVGKVETRSREISDSLARTLDEITSSNEKLMTHSQIALSELQFQDPLSQDLMRTAYDIQKLQSLIETGLCDDTDLADIDPAVGHDGTLERESGEVELF</sequence>
<dbReference type="InterPro" id="IPR004090">
    <property type="entry name" value="Chemotax_Me-accpt_rcpt"/>
</dbReference>
<dbReference type="SUPFAM" id="SSF58104">
    <property type="entry name" value="Methyl-accepting chemotaxis protein (MCP) signaling domain"/>
    <property type="match status" value="1"/>
</dbReference>
<keyword evidence="4" id="KW-1185">Reference proteome</keyword>
<dbReference type="OrthoDB" id="5292315at2"/>
<protein>
    <submittedName>
        <fullName evidence="3">Methyl-accepting chemotaxis protein 4</fullName>
    </submittedName>
</protein>
<feature type="domain" description="Methyl-accepting transducer" evidence="2">
    <location>
        <begin position="173"/>
        <end position="324"/>
    </location>
</feature>